<comment type="similarity">
    <text evidence="1">Belongs to the sigma-70 factor family. ECF subfamily.</text>
</comment>
<dbReference type="RefSeq" id="WP_386424969.1">
    <property type="nucleotide sequence ID" value="NZ_JBHSBB010000001.1"/>
</dbReference>
<keyword evidence="3" id="KW-0731">Sigma factor</keyword>
<feature type="region of interest" description="Disordered" evidence="6">
    <location>
        <begin position="1"/>
        <end position="20"/>
    </location>
</feature>
<evidence type="ECO:0000256" key="6">
    <source>
        <dbReference type="SAM" id="MobiDB-lite"/>
    </source>
</evidence>
<keyword evidence="9" id="KW-1185">Reference proteome</keyword>
<evidence type="ECO:0000256" key="7">
    <source>
        <dbReference type="SAM" id="Phobius"/>
    </source>
</evidence>
<organism evidence="8 9">
    <name type="scientific">Streptomyces polygonati</name>
    <dbReference type="NCBI Taxonomy" id="1617087"/>
    <lineage>
        <taxon>Bacteria</taxon>
        <taxon>Bacillati</taxon>
        <taxon>Actinomycetota</taxon>
        <taxon>Actinomycetes</taxon>
        <taxon>Kitasatosporales</taxon>
        <taxon>Streptomycetaceae</taxon>
        <taxon>Streptomyces</taxon>
    </lineage>
</organism>
<dbReference type="SUPFAM" id="SSF88659">
    <property type="entry name" value="Sigma3 and sigma4 domains of RNA polymerase sigma factors"/>
    <property type="match status" value="1"/>
</dbReference>
<evidence type="ECO:0000256" key="3">
    <source>
        <dbReference type="ARBA" id="ARBA00023082"/>
    </source>
</evidence>
<keyword evidence="7" id="KW-0472">Membrane</keyword>
<dbReference type="PANTHER" id="PTHR43133:SF8">
    <property type="entry name" value="RNA POLYMERASE SIGMA FACTOR HI_1459-RELATED"/>
    <property type="match status" value="1"/>
</dbReference>
<feature type="transmembrane region" description="Helical" evidence="7">
    <location>
        <begin position="200"/>
        <end position="223"/>
    </location>
</feature>
<evidence type="ECO:0000256" key="5">
    <source>
        <dbReference type="ARBA" id="ARBA00023163"/>
    </source>
</evidence>
<gene>
    <name evidence="8" type="ORF">ACFO3J_01185</name>
</gene>
<dbReference type="PANTHER" id="PTHR43133">
    <property type="entry name" value="RNA POLYMERASE ECF-TYPE SIGMA FACTO"/>
    <property type="match status" value="1"/>
</dbReference>
<dbReference type="InterPro" id="IPR013324">
    <property type="entry name" value="RNA_pol_sigma_r3/r4-like"/>
</dbReference>
<dbReference type="Gene3D" id="1.10.1740.10">
    <property type="match status" value="1"/>
</dbReference>
<keyword evidence="7" id="KW-1133">Transmembrane helix</keyword>
<feature type="compositionally biased region" description="Low complexity" evidence="6">
    <location>
        <begin position="1"/>
        <end position="15"/>
    </location>
</feature>
<dbReference type="Gene3D" id="1.10.10.10">
    <property type="entry name" value="Winged helix-like DNA-binding domain superfamily/Winged helix DNA-binding domain"/>
    <property type="match status" value="1"/>
</dbReference>
<keyword evidence="2" id="KW-0805">Transcription regulation</keyword>
<dbReference type="InterPro" id="IPR036388">
    <property type="entry name" value="WH-like_DNA-bd_sf"/>
</dbReference>
<evidence type="ECO:0000256" key="4">
    <source>
        <dbReference type="ARBA" id="ARBA00023125"/>
    </source>
</evidence>
<proteinExistence type="inferred from homology"/>
<sequence>MDDAMPDPGDPAARPVPDPWWKDQVDEAYRAHQEGLLRFVRAQARAWQLPESALDSAGVVQETFVRAMRKWPEIRDPKPWLYKVAQMRVREIAHEVRMSAGLDMAELDESSLSGWSSMSPQATVEDTAFAHMVVDQMRELSGKQAKATFARHVMGMPSGEIGDRLGSSPEAIRVHVFRGTRVLRQRWSGVRQAGRRGRPLLSDALAVVALGALLCAAATVVLTHCGVPMTAAVVGPPAVVVAALSLGWVAWRVARRPPRPPTGQ</sequence>
<keyword evidence="4" id="KW-0238">DNA-binding</keyword>
<evidence type="ECO:0000256" key="1">
    <source>
        <dbReference type="ARBA" id="ARBA00010641"/>
    </source>
</evidence>
<name>A0ABV8HDE2_9ACTN</name>
<comment type="caution">
    <text evidence="8">The sequence shown here is derived from an EMBL/GenBank/DDBJ whole genome shotgun (WGS) entry which is preliminary data.</text>
</comment>
<evidence type="ECO:0000313" key="9">
    <source>
        <dbReference type="Proteomes" id="UP001595765"/>
    </source>
</evidence>
<evidence type="ECO:0000313" key="8">
    <source>
        <dbReference type="EMBL" id="MFC4030080.1"/>
    </source>
</evidence>
<dbReference type="EMBL" id="JBHSBB010000001">
    <property type="protein sequence ID" value="MFC4030080.1"/>
    <property type="molecule type" value="Genomic_DNA"/>
</dbReference>
<keyword evidence="5" id="KW-0804">Transcription</keyword>
<protein>
    <submittedName>
        <fullName evidence="8">Sigma-70 family RNA polymerase sigma factor</fullName>
    </submittedName>
</protein>
<dbReference type="InterPro" id="IPR013325">
    <property type="entry name" value="RNA_pol_sigma_r2"/>
</dbReference>
<evidence type="ECO:0000256" key="2">
    <source>
        <dbReference type="ARBA" id="ARBA00023015"/>
    </source>
</evidence>
<reference evidence="9" key="1">
    <citation type="journal article" date="2019" name="Int. J. Syst. Evol. Microbiol.">
        <title>The Global Catalogue of Microorganisms (GCM) 10K type strain sequencing project: providing services to taxonomists for standard genome sequencing and annotation.</title>
        <authorList>
            <consortium name="The Broad Institute Genomics Platform"/>
            <consortium name="The Broad Institute Genome Sequencing Center for Infectious Disease"/>
            <person name="Wu L."/>
            <person name="Ma J."/>
        </authorList>
    </citation>
    <scope>NUCLEOTIDE SEQUENCE [LARGE SCALE GENOMIC DNA]</scope>
    <source>
        <strain evidence="9">CGMCC 4.7237</strain>
    </source>
</reference>
<feature type="transmembrane region" description="Helical" evidence="7">
    <location>
        <begin position="229"/>
        <end position="251"/>
    </location>
</feature>
<dbReference type="SUPFAM" id="SSF88946">
    <property type="entry name" value="Sigma2 domain of RNA polymerase sigma factors"/>
    <property type="match status" value="1"/>
</dbReference>
<dbReference type="Proteomes" id="UP001595765">
    <property type="component" value="Unassembled WGS sequence"/>
</dbReference>
<dbReference type="InterPro" id="IPR039425">
    <property type="entry name" value="RNA_pol_sigma-70-like"/>
</dbReference>
<keyword evidence="7" id="KW-0812">Transmembrane</keyword>
<accession>A0ABV8HDE2</accession>